<evidence type="ECO:0000313" key="2">
    <source>
        <dbReference type="Proteomes" id="UP000031666"/>
    </source>
</evidence>
<gene>
    <name evidence="1" type="ORF">JCM19241_296</name>
</gene>
<reference evidence="1 2" key="2">
    <citation type="submission" date="2015-01" db="EMBL/GenBank/DDBJ databases">
        <authorList>
            <consortium name="NBRP consortium"/>
            <person name="Sawabe T."/>
            <person name="Meirelles P."/>
            <person name="Feng G."/>
            <person name="Sayaka M."/>
            <person name="Hattori M."/>
            <person name="Ohkuma M."/>
        </authorList>
    </citation>
    <scope>NUCLEOTIDE SEQUENCE [LARGE SCALE GENOMIC DNA]</scope>
    <source>
        <strain evidence="2">JCM 19241</strain>
    </source>
</reference>
<dbReference type="Proteomes" id="UP000031666">
    <property type="component" value="Unassembled WGS sequence"/>
</dbReference>
<evidence type="ECO:0000313" key="1">
    <source>
        <dbReference type="EMBL" id="GAM75998.1"/>
    </source>
</evidence>
<name>A0A0B8QLQ1_9VIBR</name>
<proteinExistence type="predicted"/>
<sequence>MYMSERVVWTELDTVLRLAKDEPHYQAAMSVYRNIEPHIDELLQIKLNADDVYRRYQQTHECNKGEVALTQLSLSARAEVFAIESHLQSALDEIAKMTNNEDRQFDATFDNFRAFAIREANRYRKEIDYYHAMCLEQQTLLYY</sequence>
<dbReference type="STRING" id="1481914.JCM19241_296"/>
<comment type="caution">
    <text evidence="1">The sequence shown here is derived from an EMBL/GenBank/DDBJ whole genome shotgun (WGS) entry which is preliminary data.</text>
</comment>
<dbReference type="AlphaFoldDB" id="A0A0B8QLQ1"/>
<organism evidence="1 2">
    <name type="scientific">Vibrio ishigakensis</name>
    <dbReference type="NCBI Taxonomy" id="1481914"/>
    <lineage>
        <taxon>Bacteria</taxon>
        <taxon>Pseudomonadati</taxon>
        <taxon>Pseudomonadota</taxon>
        <taxon>Gammaproteobacteria</taxon>
        <taxon>Vibrionales</taxon>
        <taxon>Vibrionaceae</taxon>
        <taxon>Vibrio</taxon>
    </lineage>
</organism>
<reference evidence="1 2" key="1">
    <citation type="submission" date="2015-01" db="EMBL/GenBank/DDBJ databases">
        <title>Vibrio sp. C94 JCM 19241 whole genome shotgun sequence.</title>
        <authorList>
            <person name="Sawabe T."/>
            <person name="Meirelles P."/>
            <person name="Feng G."/>
            <person name="Sayaka M."/>
            <person name="Hattori M."/>
            <person name="Ohkuma M."/>
        </authorList>
    </citation>
    <scope>NUCLEOTIDE SEQUENCE [LARGE SCALE GENOMIC DNA]</scope>
    <source>
        <strain evidence="2">JCM 19241</strain>
    </source>
</reference>
<accession>A0A0B8QLQ1</accession>
<protein>
    <submittedName>
        <fullName evidence="1">Uncharacterized protein</fullName>
    </submittedName>
</protein>
<dbReference type="EMBL" id="BBSC01000005">
    <property type="protein sequence ID" value="GAM75998.1"/>
    <property type="molecule type" value="Genomic_DNA"/>
</dbReference>